<dbReference type="EMBL" id="MU866204">
    <property type="protein sequence ID" value="KAK4176213.1"/>
    <property type="molecule type" value="Genomic_DNA"/>
</dbReference>
<feature type="transmembrane region" description="Helical" evidence="9">
    <location>
        <begin position="184"/>
        <end position="202"/>
    </location>
</feature>
<organism evidence="11 12">
    <name type="scientific">Triangularia setosa</name>
    <dbReference type="NCBI Taxonomy" id="2587417"/>
    <lineage>
        <taxon>Eukaryota</taxon>
        <taxon>Fungi</taxon>
        <taxon>Dikarya</taxon>
        <taxon>Ascomycota</taxon>
        <taxon>Pezizomycotina</taxon>
        <taxon>Sordariomycetes</taxon>
        <taxon>Sordariomycetidae</taxon>
        <taxon>Sordariales</taxon>
        <taxon>Podosporaceae</taxon>
        <taxon>Triangularia</taxon>
    </lineage>
</organism>
<keyword evidence="5 9" id="KW-1133">Transmembrane helix</keyword>
<evidence type="ECO:0000256" key="8">
    <source>
        <dbReference type="RuleBase" id="RU003346"/>
    </source>
</evidence>
<dbReference type="Proteomes" id="UP001302321">
    <property type="component" value="Unassembled WGS sequence"/>
</dbReference>
<dbReference type="SUPFAM" id="SSF103473">
    <property type="entry name" value="MFS general substrate transporter"/>
    <property type="match status" value="1"/>
</dbReference>
<dbReference type="PROSITE" id="PS50850">
    <property type="entry name" value="MFS"/>
    <property type="match status" value="1"/>
</dbReference>
<evidence type="ECO:0000256" key="2">
    <source>
        <dbReference type="ARBA" id="ARBA00010992"/>
    </source>
</evidence>
<accession>A0AAN7A6S5</accession>
<dbReference type="InterPro" id="IPR036259">
    <property type="entry name" value="MFS_trans_sf"/>
</dbReference>
<evidence type="ECO:0000313" key="12">
    <source>
        <dbReference type="Proteomes" id="UP001302321"/>
    </source>
</evidence>
<evidence type="ECO:0000256" key="3">
    <source>
        <dbReference type="ARBA" id="ARBA00022448"/>
    </source>
</evidence>
<feature type="transmembrane region" description="Helical" evidence="9">
    <location>
        <begin position="247"/>
        <end position="268"/>
    </location>
</feature>
<protein>
    <submittedName>
        <fullName evidence="11">General substrate transporter</fullName>
    </submittedName>
</protein>
<dbReference type="PANTHER" id="PTHR48022">
    <property type="entry name" value="PLASTIDIC GLUCOSE TRANSPORTER 4"/>
    <property type="match status" value="1"/>
</dbReference>
<dbReference type="InterPro" id="IPR005828">
    <property type="entry name" value="MFS_sugar_transport-like"/>
</dbReference>
<keyword evidence="7" id="KW-0462">Maltose metabolism</keyword>
<feature type="transmembrane region" description="Helical" evidence="9">
    <location>
        <begin position="222"/>
        <end position="240"/>
    </location>
</feature>
<evidence type="ECO:0000256" key="9">
    <source>
        <dbReference type="SAM" id="Phobius"/>
    </source>
</evidence>
<dbReference type="InterPro" id="IPR005829">
    <property type="entry name" value="Sugar_transporter_CS"/>
</dbReference>
<evidence type="ECO:0000256" key="7">
    <source>
        <dbReference type="ARBA" id="ARBA00026248"/>
    </source>
</evidence>
<feature type="transmembrane region" description="Helical" evidence="9">
    <location>
        <begin position="274"/>
        <end position="299"/>
    </location>
</feature>
<name>A0AAN7A6S5_9PEZI</name>
<dbReference type="GO" id="GO:0000023">
    <property type="term" value="P:maltose metabolic process"/>
    <property type="evidence" value="ECO:0007669"/>
    <property type="project" value="UniProtKB-KW"/>
</dbReference>
<keyword evidence="4 9" id="KW-0812">Transmembrane</keyword>
<dbReference type="AlphaFoldDB" id="A0AAN7A6S5"/>
<dbReference type="InterPro" id="IPR003663">
    <property type="entry name" value="Sugar/inositol_transpt"/>
</dbReference>
<dbReference type="InterPro" id="IPR050360">
    <property type="entry name" value="MFS_Sugar_Transporters"/>
</dbReference>
<proteinExistence type="inferred from homology"/>
<dbReference type="Pfam" id="PF00083">
    <property type="entry name" value="Sugar_tr"/>
    <property type="match status" value="1"/>
</dbReference>
<keyword evidence="6 9" id="KW-0472">Membrane</keyword>
<dbReference type="FunFam" id="1.20.1250.20:FF:000078">
    <property type="entry name" value="MFS maltose transporter, putative"/>
    <property type="match status" value="1"/>
</dbReference>
<evidence type="ECO:0000256" key="5">
    <source>
        <dbReference type="ARBA" id="ARBA00022989"/>
    </source>
</evidence>
<keyword evidence="12" id="KW-1185">Reference proteome</keyword>
<evidence type="ECO:0000259" key="10">
    <source>
        <dbReference type="PROSITE" id="PS50850"/>
    </source>
</evidence>
<feature type="domain" description="Major facilitator superfamily (MFS) profile" evidence="10">
    <location>
        <begin position="1"/>
        <end position="371"/>
    </location>
</feature>
<gene>
    <name evidence="11" type="ORF">QBC36DRAFT_329698</name>
</gene>
<evidence type="ECO:0000313" key="11">
    <source>
        <dbReference type="EMBL" id="KAK4176213.1"/>
    </source>
</evidence>
<reference evidence="11" key="2">
    <citation type="submission" date="2023-05" db="EMBL/GenBank/DDBJ databases">
        <authorList>
            <consortium name="Lawrence Berkeley National Laboratory"/>
            <person name="Steindorff A."/>
            <person name="Hensen N."/>
            <person name="Bonometti L."/>
            <person name="Westerberg I."/>
            <person name="Brannstrom I.O."/>
            <person name="Guillou S."/>
            <person name="Cros-Aarteil S."/>
            <person name="Calhoun S."/>
            <person name="Haridas S."/>
            <person name="Kuo A."/>
            <person name="Mondo S."/>
            <person name="Pangilinan J."/>
            <person name="Riley R."/>
            <person name="Labutti K."/>
            <person name="Andreopoulos B."/>
            <person name="Lipzen A."/>
            <person name="Chen C."/>
            <person name="Yanf M."/>
            <person name="Daum C."/>
            <person name="Ng V."/>
            <person name="Clum A."/>
            <person name="Ohm R."/>
            <person name="Martin F."/>
            <person name="Silar P."/>
            <person name="Natvig D."/>
            <person name="Lalanne C."/>
            <person name="Gautier V."/>
            <person name="Ament-Velasquez S.L."/>
            <person name="Kruys A."/>
            <person name="Hutchinson M.I."/>
            <person name="Powell A.J."/>
            <person name="Barry K."/>
            <person name="Miller A.N."/>
            <person name="Grigoriev I.V."/>
            <person name="Debuchy R."/>
            <person name="Gladieux P."/>
            <person name="Thoren M.H."/>
            <person name="Johannesson H."/>
        </authorList>
    </citation>
    <scope>NUCLEOTIDE SEQUENCE</scope>
    <source>
        <strain evidence="11">CBS 892.96</strain>
    </source>
</reference>
<dbReference type="GO" id="GO:0016020">
    <property type="term" value="C:membrane"/>
    <property type="evidence" value="ECO:0007669"/>
    <property type="project" value="UniProtKB-SubCell"/>
</dbReference>
<evidence type="ECO:0000256" key="6">
    <source>
        <dbReference type="ARBA" id="ARBA00023136"/>
    </source>
</evidence>
<sequence length="430" mass="47097">MLMLSSTLVAMPFFAPNIMTLCVGFLLQGIPWGVFQVVSPAYASEVSTIQLRPILTTWNNLCWVIGQMLAAAAIKGFSVAFTTEWSFRIPFALQWVFTFLLAIGIWFAPESPYWHIQKGDMVRGRQAIVKLVRKGDPSMAEEKLALMQHTIQQEHVKDTEVGQLTKWERIKVMFKGSDARRTEIACIAWTIQAMCGSSIIAWGPKLFQTAGLTSDQALSVNMALPAAGMLGTLASWWLMAYMGRRSIYFYGLIVMALLLIGCGGASYAPGKTSGWAAGGVLTAYTLVYDLTVGPICYSIVSEVPSIRYRAVTLSAARGAYLGSNLINHFLTPKMLSDVPDGWGLGSKTGFVYAVLCLTGATYTWFRIPETNGLSARSLDILFQHGVSARQFNNATAAQYEQLDRESNGQLTSSVSQNSVFSVHAVTSKPQ</sequence>
<dbReference type="PROSITE" id="PS00217">
    <property type="entry name" value="SUGAR_TRANSPORT_2"/>
    <property type="match status" value="1"/>
</dbReference>
<comment type="subcellular location">
    <subcellularLocation>
        <location evidence="1">Membrane</location>
        <topology evidence="1">Multi-pass membrane protein</topology>
    </subcellularLocation>
</comment>
<dbReference type="NCBIfam" id="TIGR00879">
    <property type="entry name" value="SP"/>
    <property type="match status" value="1"/>
</dbReference>
<dbReference type="GO" id="GO:0005351">
    <property type="term" value="F:carbohydrate:proton symporter activity"/>
    <property type="evidence" value="ECO:0007669"/>
    <property type="project" value="TreeGrafter"/>
</dbReference>
<evidence type="ECO:0000256" key="1">
    <source>
        <dbReference type="ARBA" id="ARBA00004141"/>
    </source>
</evidence>
<evidence type="ECO:0000256" key="4">
    <source>
        <dbReference type="ARBA" id="ARBA00022692"/>
    </source>
</evidence>
<reference evidence="11" key="1">
    <citation type="journal article" date="2023" name="Mol. Phylogenet. Evol.">
        <title>Genome-scale phylogeny and comparative genomics of the fungal order Sordariales.</title>
        <authorList>
            <person name="Hensen N."/>
            <person name="Bonometti L."/>
            <person name="Westerberg I."/>
            <person name="Brannstrom I.O."/>
            <person name="Guillou S."/>
            <person name="Cros-Aarteil S."/>
            <person name="Calhoun S."/>
            <person name="Haridas S."/>
            <person name="Kuo A."/>
            <person name="Mondo S."/>
            <person name="Pangilinan J."/>
            <person name="Riley R."/>
            <person name="LaButti K."/>
            <person name="Andreopoulos B."/>
            <person name="Lipzen A."/>
            <person name="Chen C."/>
            <person name="Yan M."/>
            <person name="Daum C."/>
            <person name="Ng V."/>
            <person name="Clum A."/>
            <person name="Steindorff A."/>
            <person name="Ohm R.A."/>
            <person name="Martin F."/>
            <person name="Silar P."/>
            <person name="Natvig D.O."/>
            <person name="Lalanne C."/>
            <person name="Gautier V."/>
            <person name="Ament-Velasquez S.L."/>
            <person name="Kruys A."/>
            <person name="Hutchinson M.I."/>
            <person name="Powell A.J."/>
            <person name="Barry K."/>
            <person name="Miller A.N."/>
            <person name="Grigoriev I.V."/>
            <person name="Debuchy R."/>
            <person name="Gladieux P."/>
            <person name="Hiltunen Thoren M."/>
            <person name="Johannesson H."/>
        </authorList>
    </citation>
    <scope>NUCLEOTIDE SEQUENCE</scope>
    <source>
        <strain evidence="11">CBS 892.96</strain>
    </source>
</reference>
<comment type="similarity">
    <text evidence="2 8">Belongs to the major facilitator superfamily. Sugar transporter (TC 2.A.1.1) family.</text>
</comment>
<comment type="caution">
    <text evidence="11">The sequence shown here is derived from an EMBL/GenBank/DDBJ whole genome shotgun (WGS) entry which is preliminary data.</text>
</comment>
<dbReference type="InterPro" id="IPR020846">
    <property type="entry name" value="MFS_dom"/>
</dbReference>
<keyword evidence="3 8" id="KW-0813">Transport</keyword>
<dbReference type="PANTHER" id="PTHR48022:SF5">
    <property type="entry name" value="ALPHA-GLUCOSIDES PERMEASE MPH2-RELATED"/>
    <property type="match status" value="1"/>
</dbReference>
<feature type="transmembrane region" description="Helical" evidence="9">
    <location>
        <begin position="87"/>
        <end position="108"/>
    </location>
</feature>
<dbReference type="Gene3D" id="1.20.1250.20">
    <property type="entry name" value="MFS general substrate transporter like domains"/>
    <property type="match status" value="1"/>
</dbReference>